<evidence type="ECO:0000256" key="1">
    <source>
        <dbReference type="ARBA" id="ARBA00004442"/>
    </source>
</evidence>
<reference evidence="5 6" key="1">
    <citation type="submission" date="2018-12" db="EMBL/GenBank/DDBJ databases">
        <title>The whole draft genome of Aquabacterium sp. SJQ9.</title>
        <authorList>
            <person name="Sun L."/>
            <person name="Gao X."/>
            <person name="Chen W."/>
            <person name="Huang K."/>
        </authorList>
    </citation>
    <scope>NUCLEOTIDE SEQUENCE [LARGE SCALE GENOMIC DNA]</scope>
    <source>
        <strain evidence="5 6">SJQ9</strain>
    </source>
</reference>
<feature type="signal peptide" evidence="3">
    <location>
        <begin position="1"/>
        <end position="24"/>
    </location>
</feature>
<keyword evidence="6" id="KW-1185">Reference proteome</keyword>
<evidence type="ECO:0000259" key="4">
    <source>
        <dbReference type="Pfam" id="PF13505"/>
    </source>
</evidence>
<feature type="chain" id="PRO_5019200724" evidence="3">
    <location>
        <begin position="25"/>
        <end position="183"/>
    </location>
</feature>
<comment type="caution">
    <text evidence="5">The sequence shown here is derived from an EMBL/GenBank/DDBJ whole genome shotgun (WGS) entry which is preliminary data.</text>
</comment>
<evidence type="ECO:0000313" key="5">
    <source>
        <dbReference type="EMBL" id="RRS02557.1"/>
    </source>
</evidence>
<evidence type="ECO:0000256" key="3">
    <source>
        <dbReference type="SAM" id="SignalP"/>
    </source>
</evidence>
<dbReference type="Pfam" id="PF13505">
    <property type="entry name" value="OMP_b-brl"/>
    <property type="match status" value="1"/>
</dbReference>
<dbReference type="InterPro" id="IPR027385">
    <property type="entry name" value="Beta-barrel_OMP"/>
</dbReference>
<comment type="subcellular location">
    <subcellularLocation>
        <location evidence="1">Cell outer membrane</location>
    </subcellularLocation>
</comment>
<dbReference type="EMBL" id="RSED01000021">
    <property type="protein sequence ID" value="RRS02557.1"/>
    <property type="molecule type" value="Genomic_DNA"/>
</dbReference>
<evidence type="ECO:0000256" key="2">
    <source>
        <dbReference type="ARBA" id="ARBA00022729"/>
    </source>
</evidence>
<proteinExistence type="predicted"/>
<sequence length="183" mass="18939">MLSSTGVKSLIALMLGAVAVGAQAQSYAGALVQMSDYNNDRVCSSYGVSNCDNKATGYKVYAGSMLSSSAGVEAALINFGKVKGDSREEGLVKSIVLAAVLKVDVFRGLAISGKVGVAATTAQVKAGGADDDEQHPSLYLGAGIEYPIYKTIKIVGAYDFTRAQLNSQKFSVSSFGLGAQVDF</sequence>
<evidence type="ECO:0000313" key="6">
    <source>
        <dbReference type="Proteomes" id="UP000269265"/>
    </source>
</evidence>
<organism evidence="5 6">
    <name type="scientific">Aquabacterium soli</name>
    <dbReference type="NCBI Taxonomy" id="2493092"/>
    <lineage>
        <taxon>Bacteria</taxon>
        <taxon>Pseudomonadati</taxon>
        <taxon>Pseudomonadota</taxon>
        <taxon>Betaproteobacteria</taxon>
        <taxon>Burkholderiales</taxon>
        <taxon>Aquabacterium</taxon>
    </lineage>
</organism>
<dbReference type="Proteomes" id="UP000269265">
    <property type="component" value="Unassembled WGS sequence"/>
</dbReference>
<dbReference type="AlphaFoldDB" id="A0A426V6L3"/>
<accession>A0A426V6L3</accession>
<feature type="domain" description="Outer membrane protein beta-barrel" evidence="4">
    <location>
        <begin position="11"/>
        <end position="183"/>
    </location>
</feature>
<dbReference type="Gene3D" id="2.40.160.20">
    <property type="match status" value="1"/>
</dbReference>
<name>A0A426V6L3_9BURK</name>
<gene>
    <name evidence="5" type="ORF">EIP75_20320</name>
</gene>
<dbReference type="GO" id="GO:0009279">
    <property type="term" value="C:cell outer membrane"/>
    <property type="evidence" value="ECO:0007669"/>
    <property type="project" value="UniProtKB-SubCell"/>
</dbReference>
<dbReference type="SUPFAM" id="SSF56925">
    <property type="entry name" value="OMPA-like"/>
    <property type="match status" value="1"/>
</dbReference>
<dbReference type="InterPro" id="IPR011250">
    <property type="entry name" value="OMP/PagP_B-barrel"/>
</dbReference>
<protein>
    <submittedName>
        <fullName evidence="5">Porin family protein</fullName>
    </submittedName>
</protein>
<keyword evidence="2 3" id="KW-0732">Signal</keyword>